<name>A0A7X9NIG3_9FIRM</name>
<evidence type="ECO:0000256" key="1">
    <source>
        <dbReference type="ARBA" id="ARBA00022723"/>
    </source>
</evidence>
<dbReference type="InterPro" id="IPR051804">
    <property type="entry name" value="Carb_Metab_Reg_Kinase/Isom"/>
</dbReference>
<dbReference type="PANTHER" id="PTHR42742">
    <property type="entry name" value="TRANSCRIPTIONAL REPRESSOR MPRA"/>
    <property type="match status" value="1"/>
</dbReference>
<comment type="caution">
    <text evidence="3">The sequence shown here is derived from an EMBL/GenBank/DDBJ whole genome shotgun (WGS) entry which is preliminary data.</text>
</comment>
<reference evidence="3 4" key="1">
    <citation type="submission" date="2020-04" db="EMBL/GenBank/DDBJ databases">
        <authorList>
            <person name="Hitch T.C.A."/>
            <person name="Wylensek D."/>
            <person name="Clavel T."/>
        </authorList>
    </citation>
    <scope>NUCLEOTIDE SEQUENCE [LARGE SCALE GENOMIC DNA]</scope>
    <source>
        <strain evidence="3 4">BSM-383-APC-22F</strain>
    </source>
</reference>
<dbReference type="CDD" id="cd07010">
    <property type="entry name" value="cupin_PMI_type_I_N_bac"/>
    <property type="match status" value="1"/>
</dbReference>
<keyword evidence="1" id="KW-0479">Metal-binding</keyword>
<protein>
    <submittedName>
        <fullName evidence="3">Mannose-6-phosphate isomerase</fullName>
    </submittedName>
</protein>
<proteinExistence type="predicted"/>
<dbReference type="SUPFAM" id="SSF51182">
    <property type="entry name" value="RmlC-like cupins"/>
    <property type="match status" value="1"/>
</dbReference>
<gene>
    <name evidence="3" type="ORF">HF861_07900</name>
</gene>
<dbReference type="AlphaFoldDB" id="A0A7X9NIG3"/>
<dbReference type="InterPro" id="IPR014710">
    <property type="entry name" value="RmlC-like_jellyroll"/>
</dbReference>
<accession>A0A7X9NIG3</accession>
<dbReference type="PANTHER" id="PTHR42742:SF3">
    <property type="entry name" value="FRUCTOKINASE"/>
    <property type="match status" value="1"/>
</dbReference>
<dbReference type="InterPro" id="IPR011051">
    <property type="entry name" value="RmlC_Cupin_sf"/>
</dbReference>
<keyword evidence="3" id="KW-0413">Isomerase</keyword>
<dbReference type="GO" id="GO:0046872">
    <property type="term" value="F:metal ion binding"/>
    <property type="evidence" value="ECO:0007669"/>
    <property type="project" value="UniProtKB-KW"/>
</dbReference>
<evidence type="ECO:0000313" key="4">
    <source>
        <dbReference type="Proteomes" id="UP000540014"/>
    </source>
</evidence>
<dbReference type="RefSeq" id="WP_168965764.1">
    <property type="nucleotide sequence ID" value="NZ_JABAFR010000018.1"/>
</dbReference>
<evidence type="ECO:0000313" key="3">
    <source>
        <dbReference type="EMBL" id="NME44804.1"/>
    </source>
</evidence>
<keyword evidence="2" id="KW-0862">Zinc</keyword>
<organism evidence="3 4">
    <name type="scientific">Faecalicoccus pleomorphus</name>
    <dbReference type="NCBI Taxonomy" id="1323"/>
    <lineage>
        <taxon>Bacteria</taxon>
        <taxon>Bacillati</taxon>
        <taxon>Bacillota</taxon>
        <taxon>Erysipelotrichia</taxon>
        <taxon>Erysipelotrichales</taxon>
        <taxon>Erysipelotrichaceae</taxon>
        <taxon>Faecalicoccus</taxon>
    </lineage>
</organism>
<dbReference type="GO" id="GO:0016853">
    <property type="term" value="F:isomerase activity"/>
    <property type="evidence" value="ECO:0007669"/>
    <property type="project" value="UniProtKB-KW"/>
</dbReference>
<evidence type="ECO:0000256" key="2">
    <source>
        <dbReference type="ARBA" id="ARBA00022833"/>
    </source>
</evidence>
<dbReference type="Gene3D" id="2.60.120.10">
    <property type="entry name" value="Jelly Rolls"/>
    <property type="match status" value="1"/>
</dbReference>
<dbReference type="Proteomes" id="UP000540014">
    <property type="component" value="Unassembled WGS sequence"/>
</dbReference>
<sequence length="582" mass="67581">MFFEGRQSNYEKHPYKNIEGYDAYQGYESILNHLRNDIQNLKKESVVVCLDFYHGTRNKEVLDNLILPLSPDHIIFSEDAKKSEEEIQDLLGNNITNDRVFGVLTTEILDHLFDESKLKDLKAKIKPGLTVIYGVGASLVDSGDIHLYFDLTRWEIQLRYRLGELDNWGASNFEEDILRKYKRGYFVEWRIFDRYKFMVLPKCQYYVETNLENVPKMISIDAYQEGLKTFAHSPFRLVPYFDEGIWGGTWMKEVCELPDSKNNYAWCFDGVPEENSICFQFKDIKVDVPAINLVHTCPNELLGKRVHSRFGKEFPIRFDFLDTMNGGNLSLQVHPLTEYIQDNFGMHYTQDESYYILDAQEDAHVYLGLKDGVELDDFIKALKESQETGNRFEDEKYVNNIPVQKHDHALIPAGTVHCSGSGSMVLEISATPYIFTFKLYDWGRVGLDGKPRPINVDRGYENIQTDRRTDWVMNNLIHRATVIDRDEHMLVERTGLHELEFIDTLRYSFDKEIVITMNDTVHMLNLVEGEEIEVFSLTNDFTPYRVHYVETFIVPSAVKEYGLRPVGKSEGKTVKVICASVR</sequence>
<dbReference type="EMBL" id="JABAFR010000018">
    <property type="protein sequence ID" value="NME44804.1"/>
    <property type="molecule type" value="Genomic_DNA"/>
</dbReference>